<evidence type="ECO:0000259" key="1">
    <source>
        <dbReference type="PROSITE" id="PS50980"/>
    </source>
</evidence>
<evidence type="ECO:0000259" key="2">
    <source>
        <dbReference type="PROSITE" id="PS50989"/>
    </source>
</evidence>
<comment type="caution">
    <text evidence="3">The sequence shown here is derived from an EMBL/GenBank/DDBJ whole genome shotgun (WGS) entry which is preliminary data.</text>
</comment>
<dbReference type="Pfam" id="PF01039">
    <property type="entry name" value="Carboxyl_trans"/>
    <property type="match status" value="1"/>
</dbReference>
<gene>
    <name evidence="3" type="ORF">HRQ87_13795</name>
</gene>
<dbReference type="InterPro" id="IPR011763">
    <property type="entry name" value="COA_CT_C"/>
</dbReference>
<dbReference type="PANTHER" id="PTHR22855:SF13">
    <property type="entry name" value="METHYLCROTONOYL-COA CARBOXYLASE BETA CHAIN, MITOCHONDRIAL"/>
    <property type="match status" value="1"/>
</dbReference>
<sequence length="534" mass="57349">MKLNSAFIANSDQARQNREAHLAALAAVQEVATQAAAGGGQRARDRHLSRGKMLPRDRVANVLDPGSPFLEVGATAAHGMYDGAAPCAGVIAGVGQVQGQDVMVICNDATVKGGTYYPMTVKKHLRAQEIAEECHLPCIYLVDSGGANLPNQDEVFPDRDHFGRIFYNQARMSAKGIPQIAVVMGSCTAGGAYVPAMSDVTIIVKEQGTIFLAGPPLVKAATGEVVTAEDLGGGDVHTRLSGVADYLAEDDAHALALARRAVGSFNRAKPPTVQWETPQAPAYDPEELLGVVPADLRTPYDIREVIARVVDGSRFDEFKPRFGETLVTGFAHVNGCPIGIIGNNGVLFSESAIKGAHFVELCSQRRIPLVFLQNITGFMVGRKYENEGIARHGAKMVTAVATTSVPKITMVIGGSFGAGNYGMSGRAYQPRFMFSWPNSRISVMGGEQAAGVLATVKRAAMEKAGESWSDQDEADFKRPTIEMFDRQSHPLYASARLWDDGIIDPRKTRDVLELSLSAALNAPIEETRFGVFRM</sequence>
<dbReference type="Proteomes" id="UP000777935">
    <property type="component" value="Unassembled WGS sequence"/>
</dbReference>
<keyword evidence="4" id="KW-1185">Reference proteome</keyword>
<accession>A0ABX2ITJ7</accession>
<dbReference type="PROSITE" id="PS50980">
    <property type="entry name" value="COA_CT_NTER"/>
    <property type="match status" value="1"/>
</dbReference>
<dbReference type="Gene3D" id="3.90.226.10">
    <property type="entry name" value="2-enoyl-CoA Hydratase, Chain A, domain 1"/>
    <property type="match status" value="2"/>
</dbReference>
<dbReference type="InterPro" id="IPR011762">
    <property type="entry name" value="COA_CT_N"/>
</dbReference>
<feature type="domain" description="CoA carboxyltransferase N-terminal" evidence="1">
    <location>
        <begin position="21"/>
        <end position="277"/>
    </location>
</feature>
<dbReference type="EMBL" id="JABUFE010000008">
    <property type="protein sequence ID" value="NSX55875.1"/>
    <property type="molecule type" value="Genomic_DNA"/>
</dbReference>
<protein>
    <submittedName>
        <fullName evidence="3">Methylcrotonoyl-CoA carboxylase</fullName>
    </submittedName>
</protein>
<name>A0ABX2ITJ7_9RHOB</name>
<evidence type="ECO:0000313" key="3">
    <source>
        <dbReference type="EMBL" id="NSX55875.1"/>
    </source>
</evidence>
<dbReference type="RefSeq" id="WP_174139022.1">
    <property type="nucleotide sequence ID" value="NZ_JABUFE010000008.1"/>
</dbReference>
<dbReference type="InterPro" id="IPR034733">
    <property type="entry name" value="AcCoA_carboxyl_beta"/>
</dbReference>
<reference evidence="3 4" key="1">
    <citation type="submission" date="2020-06" db="EMBL/GenBank/DDBJ databases">
        <title>Sulfitobacter algicola sp. nov., isolated from green algae.</title>
        <authorList>
            <person name="Wang C."/>
        </authorList>
    </citation>
    <scope>NUCLEOTIDE SEQUENCE [LARGE SCALE GENOMIC DNA]</scope>
    <source>
        <strain evidence="3 4">1151</strain>
    </source>
</reference>
<dbReference type="PROSITE" id="PS50989">
    <property type="entry name" value="COA_CT_CTER"/>
    <property type="match status" value="1"/>
</dbReference>
<dbReference type="InterPro" id="IPR045190">
    <property type="entry name" value="MCCB/AccD1-like"/>
</dbReference>
<proteinExistence type="predicted"/>
<feature type="domain" description="CoA carboxyltransferase C-terminal" evidence="2">
    <location>
        <begin position="274"/>
        <end position="526"/>
    </location>
</feature>
<dbReference type="InterPro" id="IPR029045">
    <property type="entry name" value="ClpP/crotonase-like_dom_sf"/>
</dbReference>
<evidence type="ECO:0000313" key="4">
    <source>
        <dbReference type="Proteomes" id="UP000777935"/>
    </source>
</evidence>
<organism evidence="3 4">
    <name type="scientific">Parasulfitobacter algicola</name>
    <dbReference type="NCBI Taxonomy" id="2614809"/>
    <lineage>
        <taxon>Bacteria</taxon>
        <taxon>Pseudomonadati</taxon>
        <taxon>Pseudomonadota</taxon>
        <taxon>Alphaproteobacteria</taxon>
        <taxon>Rhodobacterales</taxon>
        <taxon>Roseobacteraceae</taxon>
        <taxon>Parasulfitobacter</taxon>
    </lineage>
</organism>
<dbReference type="PANTHER" id="PTHR22855">
    <property type="entry name" value="ACETYL, PROPIONYL, PYRUVATE, AND GLUTACONYL CARBOXYLASE-RELATED"/>
    <property type="match status" value="1"/>
</dbReference>
<dbReference type="SUPFAM" id="SSF52096">
    <property type="entry name" value="ClpP/crotonase"/>
    <property type="match status" value="2"/>
</dbReference>